<evidence type="ECO:0000256" key="5">
    <source>
        <dbReference type="SAM" id="Phobius"/>
    </source>
</evidence>
<feature type="transmembrane region" description="Helical" evidence="5">
    <location>
        <begin position="272"/>
        <end position="293"/>
    </location>
</feature>
<evidence type="ECO:0000256" key="4">
    <source>
        <dbReference type="ARBA" id="ARBA00023136"/>
    </source>
</evidence>
<proteinExistence type="predicted"/>
<comment type="caution">
    <text evidence="7">The sequence shown here is derived from an EMBL/GenBank/DDBJ whole genome shotgun (WGS) entry which is preliminary data.</text>
</comment>
<sequence>MQRNRESSDDEGEYKVYSRRYFLLCLYSCFTFLIGFQQLEYTSITNVVTKYYNVDSVAVNWTNILQNLCTALFSFFIGKLTEKYGFRKSMITFTFLGIIGAVIKCFAIDRSLFWLLMVGQFFPCIFFTPTFSLSSLLGALWFKPKEIALVIGMGNAAITFGMAVTFLLPSLVFKSDSINEIKYNLAYVSVILMLLEATIFLLTLIFVTEKPPTPPSLAEETRTNIEIPKIINLMRNKNFLLPIMCFAFGCASVQLISITLNQSILSRFSNGNTVLSVSGVLLMITAIPGSLLIGTVSKAYPRYKLLLIIVCFISVTFQVLFLLSLWIKCDWLLYVSIFLFGVFVNASQVLALDFVLEVSFPFPENLSFAISFTAFSLPNLILVPLATILCKKVGAVNANFVFLALGIMTLVSALLAKEDLRRRKANAEMTPLLAS</sequence>
<dbReference type="Gene3D" id="1.20.1250.20">
    <property type="entry name" value="MFS general substrate transporter like domains"/>
    <property type="match status" value="2"/>
</dbReference>
<keyword evidence="8" id="KW-1185">Reference proteome</keyword>
<dbReference type="PANTHER" id="PTHR10924:SF4">
    <property type="entry name" value="GH15861P"/>
    <property type="match status" value="1"/>
</dbReference>
<keyword evidence="3 5" id="KW-1133">Transmembrane helix</keyword>
<feature type="domain" description="Major facilitator superfamily (MFS) profile" evidence="6">
    <location>
        <begin position="23"/>
        <end position="424"/>
    </location>
</feature>
<feature type="transmembrane region" description="Helical" evidence="5">
    <location>
        <begin position="333"/>
        <end position="356"/>
    </location>
</feature>
<dbReference type="InterPro" id="IPR011701">
    <property type="entry name" value="MFS"/>
</dbReference>
<dbReference type="AlphaFoldDB" id="A0A443QGS9"/>
<feature type="transmembrane region" description="Helical" evidence="5">
    <location>
        <begin position="305"/>
        <end position="327"/>
    </location>
</feature>
<feature type="transmembrane region" description="Helical" evidence="5">
    <location>
        <begin position="149"/>
        <end position="173"/>
    </location>
</feature>
<feature type="transmembrane region" description="Helical" evidence="5">
    <location>
        <begin position="368"/>
        <end position="389"/>
    </location>
</feature>
<dbReference type="InterPro" id="IPR036259">
    <property type="entry name" value="MFS_trans_sf"/>
</dbReference>
<evidence type="ECO:0000256" key="2">
    <source>
        <dbReference type="ARBA" id="ARBA00022692"/>
    </source>
</evidence>
<dbReference type="Proteomes" id="UP000285301">
    <property type="component" value="Unassembled WGS sequence"/>
</dbReference>
<dbReference type="PANTHER" id="PTHR10924">
    <property type="entry name" value="MAJOR FACILITATOR SUPERFAMILY PROTEIN-RELATED"/>
    <property type="match status" value="1"/>
</dbReference>
<evidence type="ECO:0000256" key="1">
    <source>
        <dbReference type="ARBA" id="ARBA00004141"/>
    </source>
</evidence>
<feature type="transmembrane region" description="Helical" evidence="5">
    <location>
        <begin position="90"/>
        <end position="108"/>
    </location>
</feature>
<protein>
    <submittedName>
        <fullName evidence="7">Feline leukemia virus subgroup C receptor-related protein 2-like protein</fullName>
    </submittedName>
</protein>
<keyword evidence="7" id="KW-0675">Receptor</keyword>
<name>A0A443QGS9_9ACAR</name>
<organism evidence="7 8">
    <name type="scientific">Dinothrombium tinctorium</name>
    <dbReference type="NCBI Taxonomy" id="1965070"/>
    <lineage>
        <taxon>Eukaryota</taxon>
        <taxon>Metazoa</taxon>
        <taxon>Ecdysozoa</taxon>
        <taxon>Arthropoda</taxon>
        <taxon>Chelicerata</taxon>
        <taxon>Arachnida</taxon>
        <taxon>Acari</taxon>
        <taxon>Acariformes</taxon>
        <taxon>Trombidiformes</taxon>
        <taxon>Prostigmata</taxon>
        <taxon>Anystina</taxon>
        <taxon>Parasitengona</taxon>
        <taxon>Trombidioidea</taxon>
        <taxon>Trombidiidae</taxon>
        <taxon>Dinothrombium</taxon>
    </lineage>
</organism>
<evidence type="ECO:0000259" key="6">
    <source>
        <dbReference type="PROSITE" id="PS50850"/>
    </source>
</evidence>
<reference evidence="7 8" key="1">
    <citation type="journal article" date="2018" name="Gigascience">
        <title>Genomes of trombidid mites reveal novel predicted allergens and laterally-transferred genes associated with secondary metabolism.</title>
        <authorList>
            <person name="Dong X."/>
            <person name="Chaisiri K."/>
            <person name="Xia D."/>
            <person name="Armstrong S.D."/>
            <person name="Fang Y."/>
            <person name="Donnelly M.J."/>
            <person name="Kadowaki T."/>
            <person name="McGarry J.W."/>
            <person name="Darby A.C."/>
            <person name="Makepeace B.L."/>
        </authorList>
    </citation>
    <scope>NUCLEOTIDE SEQUENCE [LARGE SCALE GENOMIC DNA]</scope>
    <source>
        <strain evidence="7">UoL-WK</strain>
    </source>
</reference>
<keyword evidence="4 5" id="KW-0472">Membrane</keyword>
<dbReference type="Pfam" id="PF07690">
    <property type="entry name" value="MFS_1"/>
    <property type="match status" value="1"/>
</dbReference>
<feature type="transmembrane region" description="Helical" evidence="5">
    <location>
        <begin position="114"/>
        <end position="142"/>
    </location>
</feature>
<dbReference type="EMBL" id="NCKU01008032">
    <property type="protein sequence ID" value="RWS02196.1"/>
    <property type="molecule type" value="Genomic_DNA"/>
</dbReference>
<dbReference type="InterPro" id="IPR049680">
    <property type="entry name" value="FLVCR1-2_SLC49-like"/>
</dbReference>
<evidence type="ECO:0000313" key="7">
    <source>
        <dbReference type="EMBL" id="RWS02196.1"/>
    </source>
</evidence>
<accession>A0A443QGS9</accession>
<feature type="transmembrane region" description="Helical" evidence="5">
    <location>
        <begin position="21"/>
        <end position="39"/>
    </location>
</feature>
<dbReference type="PROSITE" id="PS50850">
    <property type="entry name" value="MFS"/>
    <property type="match status" value="1"/>
</dbReference>
<keyword evidence="2 5" id="KW-0812">Transmembrane</keyword>
<feature type="transmembrane region" description="Helical" evidence="5">
    <location>
        <begin position="239"/>
        <end position="260"/>
    </location>
</feature>
<comment type="subcellular location">
    <subcellularLocation>
        <location evidence="1">Membrane</location>
        <topology evidence="1">Multi-pass membrane protein</topology>
    </subcellularLocation>
</comment>
<dbReference type="GO" id="GO:0020037">
    <property type="term" value="F:heme binding"/>
    <property type="evidence" value="ECO:0007669"/>
    <property type="project" value="TreeGrafter"/>
</dbReference>
<dbReference type="GO" id="GO:0015232">
    <property type="term" value="F:heme transmembrane transporter activity"/>
    <property type="evidence" value="ECO:0007669"/>
    <property type="project" value="TreeGrafter"/>
</dbReference>
<dbReference type="SUPFAM" id="SSF103473">
    <property type="entry name" value="MFS general substrate transporter"/>
    <property type="match status" value="1"/>
</dbReference>
<gene>
    <name evidence="7" type="ORF">B4U79_16642</name>
</gene>
<dbReference type="GO" id="GO:0097037">
    <property type="term" value="P:heme export"/>
    <property type="evidence" value="ECO:0007669"/>
    <property type="project" value="TreeGrafter"/>
</dbReference>
<dbReference type="OrthoDB" id="422206at2759"/>
<dbReference type="GO" id="GO:0016020">
    <property type="term" value="C:membrane"/>
    <property type="evidence" value="ECO:0007669"/>
    <property type="project" value="UniProtKB-SubCell"/>
</dbReference>
<feature type="transmembrane region" description="Helical" evidence="5">
    <location>
        <begin position="185"/>
        <end position="207"/>
    </location>
</feature>
<dbReference type="InterPro" id="IPR020846">
    <property type="entry name" value="MFS_dom"/>
</dbReference>
<evidence type="ECO:0000313" key="8">
    <source>
        <dbReference type="Proteomes" id="UP000285301"/>
    </source>
</evidence>
<evidence type="ECO:0000256" key="3">
    <source>
        <dbReference type="ARBA" id="ARBA00022989"/>
    </source>
</evidence>
<feature type="transmembrane region" description="Helical" evidence="5">
    <location>
        <begin position="395"/>
        <end position="416"/>
    </location>
</feature>